<reference evidence="8 9" key="1">
    <citation type="journal article" date="2021" name="Nat. Plants">
        <title>The Taxus genome provides insights into paclitaxel biosynthesis.</title>
        <authorList>
            <person name="Xiong X."/>
            <person name="Gou J."/>
            <person name="Liao Q."/>
            <person name="Li Y."/>
            <person name="Zhou Q."/>
            <person name="Bi G."/>
            <person name="Li C."/>
            <person name="Du R."/>
            <person name="Wang X."/>
            <person name="Sun T."/>
            <person name="Guo L."/>
            <person name="Liang H."/>
            <person name="Lu P."/>
            <person name="Wu Y."/>
            <person name="Zhang Z."/>
            <person name="Ro D.K."/>
            <person name="Shang Y."/>
            <person name="Huang S."/>
            <person name="Yan J."/>
        </authorList>
    </citation>
    <scope>NUCLEOTIDE SEQUENCE [LARGE SCALE GENOMIC DNA]</scope>
    <source>
        <strain evidence="8">Ta-2019</strain>
    </source>
</reference>
<evidence type="ECO:0000256" key="3">
    <source>
        <dbReference type="ARBA" id="ARBA00022833"/>
    </source>
</evidence>
<dbReference type="EC" id="4.2.1.1" evidence="2 7"/>
<feature type="binding site" evidence="6">
    <location>
        <position position="169"/>
    </location>
    <ligand>
        <name>Zn(2+)</name>
        <dbReference type="ChEBI" id="CHEBI:29105"/>
    </ligand>
</feature>
<dbReference type="InterPro" id="IPR036874">
    <property type="entry name" value="Carbonic_anhydrase_sf"/>
</dbReference>
<dbReference type="SMART" id="SM00947">
    <property type="entry name" value="Pro_CA"/>
    <property type="match status" value="1"/>
</dbReference>
<dbReference type="PROSITE" id="PS00704">
    <property type="entry name" value="PROK_CO2_ANHYDRASE_1"/>
    <property type="match status" value="1"/>
</dbReference>
<accession>A0AA38FRH8</accession>
<protein>
    <recommendedName>
        <fullName evidence="2 7">Carbonic anhydrase</fullName>
        <ecNumber evidence="2 7">4.2.1.1</ecNumber>
    </recommendedName>
    <alternativeName>
        <fullName evidence="7">Carbonate dehydratase</fullName>
    </alternativeName>
</protein>
<gene>
    <name evidence="8" type="ORF">KI387_036229</name>
</gene>
<comment type="cofactor">
    <cofactor evidence="6">
        <name>Zn(2+)</name>
        <dbReference type="ChEBI" id="CHEBI:29105"/>
    </cofactor>
    <text evidence="6">Binds 1 zinc ion per subunit.</text>
</comment>
<dbReference type="EMBL" id="JAHRHJ020000007">
    <property type="protein sequence ID" value="KAH9308318.1"/>
    <property type="molecule type" value="Genomic_DNA"/>
</dbReference>
<proteinExistence type="inferred from homology"/>
<evidence type="ECO:0000313" key="8">
    <source>
        <dbReference type="EMBL" id="KAH9308318.1"/>
    </source>
</evidence>
<evidence type="ECO:0000256" key="6">
    <source>
        <dbReference type="PIRSR" id="PIRSR601765-1"/>
    </source>
</evidence>
<evidence type="ECO:0000256" key="2">
    <source>
        <dbReference type="ARBA" id="ARBA00012925"/>
    </source>
</evidence>
<name>A0AA38FRH8_TAXCH</name>
<feature type="non-terminal residue" evidence="8">
    <location>
        <position position="224"/>
    </location>
</feature>
<sequence>IQIQIQVHVRASAQQQQLTTDQFDRTHQRFLKLVKEIPGLRRVAARKLQELTEELANGIEEASVNIASDPFEKIKNRFLTFKQQHFLKKPDHFAKLATSQSPKFMVIACSDSRVCPSNILGFQPGEAFVIRTIANLVPPWKENGFPATSAALEFAVLSLQVEHILVIGHSRCGGIRALMSMSDDGTISSDFIESWMTIGKPARLRTKSFAAHQHFDQQCSQCEK</sequence>
<feature type="binding site" evidence="6">
    <location>
        <position position="172"/>
    </location>
    <ligand>
        <name>Zn(2+)</name>
        <dbReference type="ChEBI" id="CHEBI:29105"/>
    </ligand>
</feature>
<feature type="non-terminal residue" evidence="8">
    <location>
        <position position="1"/>
    </location>
</feature>
<feature type="binding site" evidence="6">
    <location>
        <position position="111"/>
    </location>
    <ligand>
        <name>Zn(2+)</name>
        <dbReference type="ChEBI" id="CHEBI:29105"/>
    </ligand>
</feature>
<comment type="catalytic activity">
    <reaction evidence="5 7">
        <text>hydrogencarbonate + H(+) = CO2 + H2O</text>
        <dbReference type="Rhea" id="RHEA:10748"/>
        <dbReference type="ChEBI" id="CHEBI:15377"/>
        <dbReference type="ChEBI" id="CHEBI:15378"/>
        <dbReference type="ChEBI" id="CHEBI:16526"/>
        <dbReference type="ChEBI" id="CHEBI:17544"/>
        <dbReference type="EC" id="4.2.1.1"/>
    </reaction>
</comment>
<dbReference type="SUPFAM" id="SSF53056">
    <property type="entry name" value="beta-carbonic anhydrase, cab"/>
    <property type="match status" value="1"/>
</dbReference>
<evidence type="ECO:0000256" key="4">
    <source>
        <dbReference type="ARBA" id="ARBA00023239"/>
    </source>
</evidence>
<evidence type="ECO:0000256" key="1">
    <source>
        <dbReference type="ARBA" id="ARBA00006217"/>
    </source>
</evidence>
<organism evidence="8 9">
    <name type="scientific">Taxus chinensis</name>
    <name type="common">Chinese yew</name>
    <name type="synonym">Taxus wallichiana var. chinensis</name>
    <dbReference type="NCBI Taxonomy" id="29808"/>
    <lineage>
        <taxon>Eukaryota</taxon>
        <taxon>Viridiplantae</taxon>
        <taxon>Streptophyta</taxon>
        <taxon>Embryophyta</taxon>
        <taxon>Tracheophyta</taxon>
        <taxon>Spermatophyta</taxon>
        <taxon>Pinopsida</taxon>
        <taxon>Pinidae</taxon>
        <taxon>Conifers II</taxon>
        <taxon>Cupressales</taxon>
        <taxon>Taxaceae</taxon>
        <taxon>Taxus</taxon>
    </lineage>
</organism>
<evidence type="ECO:0000256" key="7">
    <source>
        <dbReference type="RuleBase" id="RU003956"/>
    </source>
</evidence>
<feature type="binding site" evidence="6">
    <location>
        <position position="109"/>
    </location>
    <ligand>
        <name>Zn(2+)</name>
        <dbReference type="ChEBI" id="CHEBI:29105"/>
    </ligand>
</feature>
<dbReference type="GO" id="GO:0015976">
    <property type="term" value="P:carbon utilization"/>
    <property type="evidence" value="ECO:0007669"/>
    <property type="project" value="InterPro"/>
</dbReference>
<comment type="caution">
    <text evidence="8">The sequence shown here is derived from an EMBL/GenBank/DDBJ whole genome shotgun (WGS) entry which is preliminary data.</text>
</comment>
<keyword evidence="4 7" id="KW-0456">Lyase</keyword>
<keyword evidence="6" id="KW-0479">Metal-binding</keyword>
<evidence type="ECO:0000256" key="5">
    <source>
        <dbReference type="ARBA" id="ARBA00048348"/>
    </source>
</evidence>
<dbReference type="Gene3D" id="3.40.1050.10">
    <property type="entry name" value="Carbonic anhydrase"/>
    <property type="match status" value="1"/>
</dbReference>
<dbReference type="AlphaFoldDB" id="A0AA38FRH8"/>
<dbReference type="PANTHER" id="PTHR11002">
    <property type="entry name" value="CARBONIC ANHYDRASE"/>
    <property type="match status" value="1"/>
</dbReference>
<keyword evidence="3 6" id="KW-0862">Zinc</keyword>
<dbReference type="PROSITE" id="PS00705">
    <property type="entry name" value="PROK_CO2_ANHYDRASE_2"/>
    <property type="match status" value="1"/>
</dbReference>
<comment type="function">
    <text evidence="7">Reversible hydration of carbon dioxide.</text>
</comment>
<dbReference type="Pfam" id="PF00484">
    <property type="entry name" value="Pro_CA"/>
    <property type="match status" value="1"/>
</dbReference>
<comment type="similarity">
    <text evidence="1 7">Belongs to the beta-class carbonic anhydrase family.</text>
</comment>
<dbReference type="OMA" id="VPPWKEN"/>
<dbReference type="InterPro" id="IPR015892">
    <property type="entry name" value="Carbonic_anhydrase_CS"/>
</dbReference>
<dbReference type="PANTHER" id="PTHR11002:SF12">
    <property type="entry name" value="CARBONIC ANHYDRASE"/>
    <property type="match status" value="1"/>
</dbReference>
<dbReference type="Proteomes" id="UP000824469">
    <property type="component" value="Unassembled WGS sequence"/>
</dbReference>
<dbReference type="InterPro" id="IPR001765">
    <property type="entry name" value="Carbonic_anhydrase"/>
</dbReference>
<evidence type="ECO:0000313" key="9">
    <source>
        <dbReference type="Proteomes" id="UP000824469"/>
    </source>
</evidence>
<dbReference type="GO" id="GO:0008270">
    <property type="term" value="F:zinc ion binding"/>
    <property type="evidence" value="ECO:0007669"/>
    <property type="project" value="UniProtKB-UniRule"/>
</dbReference>
<dbReference type="GO" id="GO:0004089">
    <property type="term" value="F:carbonate dehydratase activity"/>
    <property type="evidence" value="ECO:0007669"/>
    <property type="project" value="UniProtKB-UniRule"/>
</dbReference>
<keyword evidence="9" id="KW-1185">Reference proteome</keyword>